<dbReference type="AlphaFoldDB" id="A0A7Y9IZW2"/>
<dbReference type="Pfam" id="PF00126">
    <property type="entry name" value="HTH_1"/>
    <property type="match status" value="1"/>
</dbReference>
<dbReference type="SUPFAM" id="SSF53850">
    <property type="entry name" value="Periplasmic binding protein-like II"/>
    <property type="match status" value="1"/>
</dbReference>
<keyword evidence="2" id="KW-0805">Transcription regulation</keyword>
<dbReference type="InterPro" id="IPR005119">
    <property type="entry name" value="LysR_subst-bd"/>
</dbReference>
<keyword evidence="4" id="KW-0804">Transcription</keyword>
<dbReference type="EMBL" id="JACBYR010000003">
    <property type="protein sequence ID" value="NYE86077.1"/>
    <property type="molecule type" value="Genomic_DNA"/>
</dbReference>
<comment type="similarity">
    <text evidence="1">Belongs to the LysR transcriptional regulatory family.</text>
</comment>
<dbReference type="Pfam" id="PF03466">
    <property type="entry name" value="LysR_substrate"/>
    <property type="match status" value="2"/>
</dbReference>
<name>A0A7Y9IZW2_9BURK</name>
<evidence type="ECO:0000313" key="8">
    <source>
        <dbReference type="Proteomes" id="UP000542125"/>
    </source>
</evidence>
<evidence type="ECO:0000256" key="1">
    <source>
        <dbReference type="ARBA" id="ARBA00009437"/>
    </source>
</evidence>
<protein>
    <submittedName>
        <fullName evidence="7">Molybdate transport repressor ModE-like protein</fullName>
    </submittedName>
</protein>
<sequence>MQLNLHLLRIFHRVALRQSFSRASEDLFISQPAVSKAVRELEHLLELPLIERGAGGPRGSKGVRLTESGAALFDHARGIFALERAAVEDIDLRIKLRRGTLTLGASTTIASYWLPPTLGRFAESYPLASPRVVVGNTHEVVEQLLDCRVDLALVEGHVDDPRIDVAHWRDDEMVIVVPMDFAARCDLPAEEGAHGDTGRRKNAHGDTGPRDASATADLSSAEPFAAPIEPLRHARWIVREEGSGTGEASAAQLAALDIVPQERLEVGSNEAIARMVAAGMGVAILPRVAIEDLVALKRLAILSVTPGRPLLRPLYRLTLRDRPKSPVAASFEALLDA</sequence>
<dbReference type="PANTHER" id="PTHR30126">
    <property type="entry name" value="HTH-TYPE TRANSCRIPTIONAL REGULATOR"/>
    <property type="match status" value="1"/>
</dbReference>
<feature type="compositionally biased region" description="Basic and acidic residues" evidence="5">
    <location>
        <begin position="191"/>
        <end position="209"/>
    </location>
</feature>
<dbReference type="InterPro" id="IPR036388">
    <property type="entry name" value="WH-like_DNA-bd_sf"/>
</dbReference>
<feature type="region of interest" description="Disordered" evidence="5">
    <location>
        <begin position="190"/>
        <end position="219"/>
    </location>
</feature>
<dbReference type="GO" id="GO:0003700">
    <property type="term" value="F:DNA-binding transcription factor activity"/>
    <property type="evidence" value="ECO:0007669"/>
    <property type="project" value="InterPro"/>
</dbReference>
<reference evidence="7 8" key="1">
    <citation type="submission" date="2020-07" db="EMBL/GenBank/DDBJ databases">
        <title>Genomic Encyclopedia of Type Strains, Phase IV (KMG-V): Genome sequencing to study the core and pangenomes of soil and plant-associated prokaryotes.</title>
        <authorList>
            <person name="Whitman W."/>
        </authorList>
    </citation>
    <scope>NUCLEOTIDE SEQUENCE [LARGE SCALE GENOMIC DNA]</scope>
    <source>
        <strain evidence="7 8">SAS40</strain>
    </source>
</reference>
<dbReference type="PANTHER" id="PTHR30126:SF39">
    <property type="entry name" value="HTH-TYPE TRANSCRIPTIONAL REGULATOR CYSL"/>
    <property type="match status" value="1"/>
</dbReference>
<dbReference type="PRINTS" id="PR00039">
    <property type="entry name" value="HTHLYSR"/>
</dbReference>
<evidence type="ECO:0000256" key="5">
    <source>
        <dbReference type="SAM" id="MobiDB-lite"/>
    </source>
</evidence>
<dbReference type="GO" id="GO:0000976">
    <property type="term" value="F:transcription cis-regulatory region binding"/>
    <property type="evidence" value="ECO:0007669"/>
    <property type="project" value="TreeGrafter"/>
</dbReference>
<evidence type="ECO:0000313" key="7">
    <source>
        <dbReference type="EMBL" id="NYE86077.1"/>
    </source>
</evidence>
<dbReference type="PROSITE" id="PS50931">
    <property type="entry name" value="HTH_LYSR"/>
    <property type="match status" value="1"/>
</dbReference>
<keyword evidence="3" id="KW-0238">DNA-binding</keyword>
<keyword evidence="8" id="KW-1185">Reference proteome</keyword>
<evidence type="ECO:0000256" key="2">
    <source>
        <dbReference type="ARBA" id="ARBA00023015"/>
    </source>
</evidence>
<dbReference type="Gene3D" id="1.10.10.10">
    <property type="entry name" value="Winged helix-like DNA-binding domain superfamily/Winged helix DNA-binding domain"/>
    <property type="match status" value="1"/>
</dbReference>
<comment type="caution">
    <text evidence="7">The sequence shown here is derived from an EMBL/GenBank/DDBJ whole genome shotgun (WGS) entry which is preliminary data.</text>
</comment>
<dbReference type="InterPro" id="IPR000847">
    <property type="entry name" value="LysR_HTH_N"/>
</dbReference>
<gene>
    <name evidence="7" type="ORF">FHW18_005396</name>
</gene>
<organism evidence="7 8">
    <name type="scientific">Pigmentiphaga litoralis</name>
    <dbReference type="NCBI Taxonomy" id="516702"/>
    <lineage>
        <taxon>Bacteria</taxon>
        <taxon>Pseudomonadati</taxon>
        <taxon>Pseudomonadota</taxon>
        <taxon>Betaproteobacteria</taxon>
        <taxon>Burkholderiales</taxon>
        <taxon>Alcaligenaceae</taxon>
        <taxon>Pigmentiphaga</taxon>
    </lineage>
</organism>
<dbReference type="SUPFAM" id="SSF46785">
    <property type="entry name" value="Winged helix' DNA-binding domain"/>
    <property type="match status" value="1"/>
</dbReference>
<dbReference type="Proteomes" id="UP000542125">
    <property type="component" value="Unassembled WGS sequence"/>
</dbReference>
<dbReference type="RefSeq" id="WP_179590750.1">
    <property type="nucleotide sequence ID" value="NZ_JACBYR010000003.1"/>
</dbReference>
<evidence type="ECO:0000256" key="3">
    <source>
        <dbReference type="ARBA" id="ARBA00023125"/>
    </source>
</evidence>
<evidence type="ECO:0000256" key="4">
    <source>
        <dbReference type="ARBA" id="ARBA00023163"/>
    </source>
</evidence>
<proteinExistence type="inferred from homology"/>
<evidence type="ECO:0000259" key="6">
    <source>
        <dbReference type="PROSITE" id="PS50931"/>
    </source>
</evidence>
<accession>A0A7Y9IZW2</accession>
<dbReference type="InterPro" id="IPR036390">
    <property type="entry name" value="WH_DNA-bd_sf"/>
</dbReference>
<dbReference type="Gene3D" id="3.40.190.10">
    <property type="entry name" value="Periplasmic binding protein-like II"/>
    <property type="match status" value="2"/>
</dbReference>
<feature type="domain" description="HTH lysR-type" evidence="6">
    <location>
        <begin position="3"/>
        <end position="60"/>
    </location>
</feature>